<keyword evidence="8" id="KW-0964">Secreted</keyword>
<dbReference type="SMART" id="SM00736">
    <property type="entry name" value="CADG"/>
    <property type="match status" value="1"/>
</dbReference>
<dbReference type="Pfam" id="PF05345">
    <property type="entry name" value="He_PIG"/>
    <property type="match status" value="1"/>
</dbReference>
<evidence type="ECO:0000256" key="23">
    <source>
        <dbReference type="ARBA" id="ARBA00031034"/>
    </source>
</evidence>
<name>A0AAE0ZUY1_9GAST</name>
<evidence type="ECO:0000256" key="1">
    <source>
        <dbReference type="ARBA" id="ARBA00004135"/>
    </source>
</evidence>
<gene>
    <name evidence="29" type="ORF">RRG08_044399</name>
</gene>
<evidence type="ECO:0000313" key="29">
    <source>
        <dbReference type="EMBL" id="KAK3776015.1"/>
    </source>
</evidence>
<evidence type="ECO:0000256" key="19">
    <source>
        <dbReference type="ARBA" id="ARBA00023567"/>
    </source>
</evidence>
<comment type="function">
    <text evidence="19">The dystroglycan complex is involved in a number of processes including laminin and basement membrane assembly, sarcolemmal stability, cell survival, peripheral nerve myelination, nodal structure, cell migration, and epithelial polarization.</text>
</comment>
<keyword evidence="14" id="KW-1015">Disulfide bond</keyword>
<keyword evidence="10 26" id="KW-0812">Transmembrane</keyword>
<evidence type="ECO:0000256" key="12">
    <source>
        <dbReference type="ARBA" id="ARBA00022989"/>
    </source>
</evidence>
<evidence type="ECO:0000256" key="20">
    <source>
        <dbReference type="ARBA" id="ARBA00024991"/>
    </source>
</evidence>
<keyword evidence="26" id="KW-0472">Membrane</keyword>
<reference evidence="29" key="1">
    <citation type="journal article" date="2023" name="G3 (Bethesda)">
        <title>A reference genome for the long-term kleptoplast-retaining sea slug Elysia crispata morphotype clarki.</title>
        <authorList>
            <person name="Eastman K.E."/>
            <person name="Pendleton A.L."/>
            <person name="Shaikh M.A."/>
            <person name="Suttiyut T."/>
            <person name="Ogas R."/>
            <person name="Tomko P."/>
            <person name="Gavelis G."/>
            <person name="Widhalm J.R."/>
            <person name="Wisecaver J.H."/>
        </authorList>
    </citation>
    <scope>NUCLEOTIDE SEQUENCE</scope>
    <source>
        <strain evidence="29">ECLA1</strain>
    </source>
</reference>
<feature type="compositionally biased region" description="Basic and acidic residues" evidence="25">
    <location>
        <begin position="916"/>
        <end position="926"/>
    </location>
</feature>
<dbReference type="GO" id="GO:0021675">
    <property type="term" value="P:nerve development"/>
    <property type="evidence" value="ECO:0007669"/>
    <property type="project" value="TreeGrafter"/>
</dbReference>
<keyword evidence="7" id="KW-0963">Cytoplasm</keyword>
<dbReference type="Pfam" id="PF18424">
    <property type="entry name" value="a_DG1_N2"/>
    <property type="match status" value="1"/>
</dbReference>
<feature type="region of interest" description="Disordered" evidence="25">
    <location>
        <begin position="486"/>
        <end position="533"/>
    </location>
</feature>
<evidence type="ECO:0000256" key="25">
    <source>
        <dbReference type="SAM" id="MobiDB-lite"/>
    </source>
</evidence>
<feature type="region of interest" description="Disordered" evidence="25">
    <location>
        <begin position="877"/>
        <end position="984"/>
    </location>
</feature>
<dbReference type="AlphaFoldDB" id="A0AAE0ZUY1"/>
<evidence type="ECO:0000256" key="2">
    <source>
        <dbReference type="ARBA" id="ARBA00004239"/>
    </source>
</evidence>
<evidence type="ECO:0000256" key="3">
    <source>
        <dbReference type="ARBA" id="ARBA00004245"/>
    </source>
</evidence>
<dbReference type="PROSITE" id="PS51699">
    <property type="entry name" value="SEA_DG"/>
    <property type="match status" value="1"/>
</dbReference>
<dbReference type="InterPro" id="IPR041631">
    <property type="entry name" value="Alpha_DG1_N2"/>
</dbReference>
<feature type="region of interest" description="Disordered" evidence="25">
    <location>
        <begin position="786"/>
        <end position="830"/>
    </location>
</feature>
<evidence type="ECO:0000313" key="30">
    <source>
        <dbReference type="Proteomes" id="UP001283361"/>
    </source>
</evidence>
<feature type="domain" description="Peptidase S72" evidence="28">
    <location>
        <begin position="676"/>
        <end position="784"/>
    </location>
</feature>
<accession>A0AAE0ZUY1</accession>
<comment type="caution">
    <text evidence="29">The sequence shown here is derived from an EMBL/GenBank/DDBJ whole genome shotgun (WGS) entry which is preliminary data.</text>
</comment>
<dbReference type="Gene3D" id="2.60.40.10">
    <property type="entry name" value="Immunoglobulins"/>
    <property type="match status" value="2"/>
</dbReference>
<dbReference type="SUPFAM" id="SSF111006">
    <property type="entry name" value="Dystroglycan, domain 2"/>
    <property type="match status" value="1"/>
</dbReference>
<dbReference type="InterPro" id="IPR006644">
    <property type="entry name" value="Cadg"/>
</dbReference>
<feature type="compositionally biased region" description="Basic and acidic residues" evidence="25">
    <location>
        <begin position="497"/>
        <end position="512"/>
    </location>
</feature>
<feature type="compositionally biased region" description="Basic and acidic residues" evidence="25">
    <location>
        <begin position="798"/>
        <end position="819"/>
    </location>
</feature>
<dbReference type="GO" id="GO:0005509">
    <property type="term" value="F:calcium ion binding"/>
    <property type="evidence" value="ECO:0007669"/>
    <property type="project" value="InterPro"/>
</dbReference>
<evidence type="ECO:0000256" key="6">
    <source>
        <dbReference type="ARBA" id="ARBA00022475"/>
    </source>
</evidence>
<evidence type="ECO:0000256" key="15">
    <source>
        <dbReference type="ARBA" id="ARBA00023180"/>
    </source>
</evidence>
<evidence type="ECO:0000256" key="11">
    <source>
        <dbReference type="ARBA" id="ARBA00022729"/>
    </source>
</evidence>
<dbReference type="EMBL" id="JAWDGP010003252">
    <property type="protein sequence ID" value="KAK3776015.1"/>
    <property type="molecule type" value="Genomic_DNA"/>
</dbReference>
<evidence type="ECO:0000259" key="28">
    <source>
        <dbReference type="PROSITE" id="PS51699"/>
    </source>
</evidence>
<keyword evidence="17" id="KW-0539">Nucleus</keyword>
<evidence type="ECO:0000256" key="5">
    <source>
        <dbReference type="ARBA" id="ARBA00004642"/>
    </source>
</evidence>
<dbReference type="GO" id="GO:0042383">
    <property type="term" value="C:sarcolemma"/>
    <property type="evidence" value="ECO:0007669"/>
    <property type="project" value="UniProtKB-SubCell"/>
</dbReference>
<keyword evidence="16" id="KW-0206">Cytoskeleton</keyword>
<evidence type="ECO:0000256" key="18">
    <source>
        <dbReference type="ARBA" id="ARBA00023257"/>
    </source>
</evidence>
<feature type="transmembrane region" description="Helical" evidence="26">
    <location>
        <begin position="836"/>
        <end position="857"/>
    </location>
</feature>
<dbReference type="InterPro" id="IPR015919">
    <property type="entry name" value="Cadherin-like_sf"/>
</dbReference>
<keyword evidence="12 26" id="KW-1133">Transmembrane helix</keyword>
<feature type="signal peptide" evidence="27">
    <location>
        <begin position="1"/>
        <end position="19"/>
    </location>
</feature>
<dbReference type="GO" id="GO:0007411">
    <property type="term" value="P:axon guidance"/>
    <property type="evidence" value="ECO:0007669"/>
    <property type="project" value="TreeGrafter"/>
</dbReference>
<dbReference type="SUPFAM" id="SSF49313">
    <property type="entry name" value="Cadherin-like"/>
    <property type="match status" value="2"/>
</dbReference>
<dbReference type="Gene3D" id="3.30.70.1040">
    <property type="entry name" value="Dystroglycan, domain 2"/>
    <property type="match status" value="1"/>
</dbReference>
<dbReference type="GO" id="GO:0005654">
    <property type="term" value="C:nucleoplasm"/>
    <property type="evidence" value="ECO:0007669"/>
    <property type="project" value="UniProtKB-SubCell"/>
</dbReference>
<evidence type="ECO:0000256" key="21">
    <source>
        <dbReference type="ARBA" id="ARBA00026224"/>
    </source>
</evidence>
<proteinExistence type="predicted"/>
<dbReference type="Pfam" id="PF05454">
    <property type="entry name" value="DAG1"/>
    <property type="match status" value="1"/>
</dbReference>
<dbReference type="PROSITE" id="PS51257">
    <property type="entry name" value="PROKAR_LIPOPROTEIN"/>
    <property type="match status" value="1"/>
</dbReference>
<dbReference type="GO" id="GO:0005576">
    <property type="term" value="C:extracellular region"/>
    <property type="evidence" value="ECO:0007669"/>
    <property type="project" value="UniProtKB-SubCell"/>
</dbReference>
<feature type="compositionally biased region" description="Pro residues" evidence="25">
    <location>
        <begin position="970"/>
        <end position="984"/>
    </location>
</feature>
<keyword evidence="6" id="KW-1003">Cell membrane</keyword>
<dbReference type="PANTHER" id="PTHR21559:SF21">
    <property type="entry name" value="DYSTROGLYCAN 1"/>
    <property type="match status" value="1"/>
</dbReference>
<dbReference type="GO" id="GO:0002009">
    <property type="term" value="P:morphogenesis of an epithelium"/>
    <property type="evidence" value="ECO:0007669"/>
    <property type="project" value="TreeGrafter"/>
</dbReference>
<dbReference type="Proteomes" id="UP001283361">
    <property type="component" value="Unassembled WGS sequence"/>
</dbReference>
<keyword evidence="13" id="KW-0770">Synapse</keyword>
<evidence type="ECO:0000256" key="26">
    <source>
        <dbReference type="SAM" id="Phobius"/>
    </source>
</evidence>
<dbReference type="InterPro" id="IPR030398">
    <property type="entry name" value="SEA_DG_dom"/>
</dbReference>
<evidence type="ECO:0000256" key="13">
    <source>
        <dbReference type="ARBA" id="ARBA00023018"/>
    </source>
</evidence>
<evidence type="ECO:0000256" key="7">
    <source>
        <dbReference type="ARBA" id="ARBA00022490"/>
    </source>
</evidence>
<evidence type="ECO:0000256" key="22">
    <source>
        <dbReference type="ARBA" id="ARBA00030092"/>
    </source>
</evidence>
<keyword evidence="30" id="KW-1185">Reference proteome</keyword>
<evidence type="ECO:0000256" key="9">
    <source>
        <dbReference type="ARBA" id="ARBA00022553"/>
    </source>
</evidence>
<evidence type="ECO:0000256" key="4">
    <source>
        <dbReference type="ARBA" id="ARBA00004251"/>
    </source>
</evidence>
<dbReference type="GO" id="GO:0045211">
    <property type="term" value="C:postsynaptic membrane"/>
    <property type="evidence" value="ECO:0007669"/>
    <property type="project" value="UniProtKB-SubCell"/>
</dbReference>
<dbReference type="InterPro" id="IPR013783">
    <property type="entry name" value="Ig-like_fold"/>
</dbReference>
<dbReference type="CDD" id="cd11303">
    <property type="entry name" value="Dystroglycan_repeat"/>
    <property type="match status" value="1"/>
</dbReference>
<dbReference type="InterPro" id="IPR008465">
    <property type="entry name" value="DAG1_C"/>
</dbReference>
<evidence type="ECO:0000256" key="10">
    <source>
        <dbReference type="ARBA" id="ARBA00022692"/>
    </source>
</evidence>
<comment type="subcellular location">
    <subcellularLocation>
        <location evidence="1">Cell membrane</location>
        <location evidence="1">Sarcolemma</location>
    </subcellularLocation>
    <subcellularLocation>
        <location evidence="4">Cell membrane</location>
        <topology evidence="4">Single-pass type I membrane protein</topology>
    </subcellularLocation>
    <subcellularLocation>
        <location evidence="3">Cytoplasm</location>
        <location evidence="3">Cytoskeleton</location>
    </subcellularLocation>
    <subcellularLocation>
        <location evidence="5">Nucleus</location>
        <location evidence="5">Nucleoplasm</location>
    </subcellularLocation>
    <subcellularLocation>
        <location evidence="24">Postsynaptic cell membrane</location>
    </subcellularLocation>
    <subcellularLocation>
        <location evidence="2">Secreted</location>
        <location evidence="2">Extracellular space</location>
    </subcellularLocation>
</comment>
<comment type="function">
    <text evidence="20">Transmembrane protein that plays important roles in connecting the extracellular matrix to the cytoskeleton. Acts as a cell adhesion receptor in both muscle and non-muscle tissues. Receptor for both DMD and UTRN and, through these interactions, scaffolds axin to the cytoskeleton. Also functions in cell adhesion-mediated signaling and implicated in cell polarity.</text>
</comment>
<evidence type="ECO:0000256" key="14">
    <source>
        <dbReference type="ARBA" id="ARBA00023157"/>
    </source>
</evidence>
<keyword evidence="9" id="KW-0597">Phosphoprotein</keyword>
<evidence type="ECO:0000256" key="16">
    <source>
        <dbReference type="ARBA" id="ARBA00023212"/>
    </source>
</evidence>
<sequence length="984" mass="107346">MSSVVKVVSVVHCVWVVLACHKAQWDVTSITEWTTEDRSGTVIVHHFDLWVVLLSSRFLYYLSQGPGRDRTYRLAASFNLVYSAELLDLGTYLRICYTLLGSPLSSKPSESCWVGRDARLALTAGPILRSEVVSLSFQHGSCASNLPRCLAELRVMFSAKRAEPTMRRSKDSGSIPGQLLIVACLVAVGQPAANGLEVRWGVADTAASVGRLFRMHIPGDAFSGEVKGYTIKTVDGFELPSWMRFDSVENVLEGIPTPKDVGQIYLELTANGADPKSQAVTTFTVLVRDVPSHTSGAPLRFRAAQGPEFVRCRQSEPETVATLVLDVDVEALPVEERVSLLRRFLKHMGLHEDMVKMLPVGGRPMHDGSALVSGVGDTPNSSPQTPGTFVSWPVGCGQVKEGHFPALTRLDEDSGNGRMARSLRHPVISWHVTNSHLQAPKRKRRAAGYQTATPVVTPVMPTKTMTEEETTDKLTHTVVERVSPTFIQPTPTAPPMDKTDMPKMSKESEEVKPPMSKKPMVTEATPPLPPMKKTEDMISPTKTMDSMETDAVKPPVTPPVGCVPNQAPKLREQIIDLTYTVGEVIDFVIPEDTFEDCEMGGTRGLDLNLFKEKTTSIPQNSFFKFDKKKQRMFGLPSSKDVGMYKMNLVASKPNKLMDNVEFTLVISGMEQTEEKSINHELSVVIDYDYDKFMSNVEDRVQLSNNVAGLFGDPDASNLLITKMERGSVLYGWTNKSVDSGSCPTGDISGMVGKMVNPDGTLTKEAIEKMKPFVLLSAASEPAGVCEGNEAFPKVTSKPRTDLDKKDPKDETKKPEDGDLAKGSAGGDDDNKLLTTVVPAVVIVVGLLVMLLIACILYRRKRKGKMNVEEKNTFINKHPPVIFPDELDDKPSNDANKPLLLDNGDGANTSAAGPPPEYHRGASESPDRPNNGGPKPSGPQDDGDDIVEMPERPYEPPPPVTSSGGSGKSPRPAPQPLSQPPQILP</sequence>
<evidence type="ECO:0000256" key="8">
    <source>
        <dbReference type="ARBA" id="ARBA00022525"/>
    </source>
</evidence>
<dbReference type="InterPro" id="IPR027468">
    <property type="entry name" value="Alpha-dystroglycan_domain_2"/>
</dbReference>
<feature type="chain" id="PRO_5042256711" description="Dystroglycan 1" evidence="27">
    <location>
        <begin position="20"/>
        <end position="984"/>
    </location>
</feature>
<evidence type="ECO:0000256" key="24">
    <source>
        <dbReference type="ARBA" id="ARBA00034100"/>
    </source>
</evidence>
<evidence type="ECO:0000256" key="17">
    <source>
        <dbReference type="ARBA" id="ARBA00023242"/>
    </source>
</evidence>
<dbReference type="GO" id="GO:0005856">
    <property type="term" value="C:cytoskeleton"/>
    <property type="evidence" value="ECO:0007669"/>
    <property type="project" value="UniProtKB-SubCell"/>
</dbReference>
<keyword evidence="15" id="KW-0325">Glycoprotein</keyword>
<organism evidence="29 30">
    <name type="scientific">Elysia crispata</name>
    <name type="common">lettuce slug</name>
    <dbReference type="NCBI Taxonomy" id="231223"/>
    <lineage>
        <taxon>Eukaryota</taxon>
        <taxon>Metazoa</taxon>
        <taxon>Spiralia</taxon>
        <taxon>Lophotrochozoa</taxon>
        <taxon>Mollusca</taxon>
        <taxon>Gastropoda</taxon>
        <taxon>Heterobranchia</taxon>
        <taxon>Euthyneura</taxon>
        <taxon>Panpulmonata</taxon>
        <taxon>Sacoglossa</taxon>
        <taxon>Placobranchoidea</taxon>
        <taxon>Plakobranchidae</taxon>
        <taxon>Elysia</taxon>
    </lineage>
</organism>
<dbReference type="PANTHER" id="PTHR21559">
    <property type="entry name" value="DYSTROGLYCAN-RELATED"/>
    <property type="match status" value="1"/>
</dbReference>
<keyword evidence="11 27" id="KW-0732">Signal</keyword>
<dbReference type="GO" id="GO:0043236">
    <property type="term" value="F:laminin binding"/>
    <property type="evidence" value="ECO:0007669"/>
    <property type="project" value="TreeGrafter"/>
</dbReference>
<dbReference type="GO" id="GO:0016011">
    <property type="term" value="C:dystroglycan complex"/>
    <property type="evidence" value="ECO:0007669"/>
    <property type="project" value="TreeGrafter"/>
</dbReference>
<keyword evidence="18" id="KW-0628">Postsynaptic cell membrane</keyword>
<evidence type="ECO:0000256" key="27">
    <source>
        <dbReference type="SAM" id="SignalP"/>
    </source>
</evidence>
<protein>
    <recommendedName>
        <fullName evidence="21">Dystroglycan 1</fullName>
    </recommendedName>
    <alternativeName>
        <fullName evidence="23">Dystroglycan</fullName>
    </alternativeName>
    <alternativeName>
        <fullName evidence="22">Dystrophin-associated glycoprotein 1</fullName>
    </alternativeName>
</protein>